<dbReference type="Proteomes" id="UP000003136">
    <property type="component" value="Unassembled WGS sequence"/>
</dbReference>
<dbReference type="EMBL" id="ABVQ01000035">
    <property type="protein sequence ID" value="EEC58072.1"/>
    <property type="molecule type" value="Genomic_DNA"/>
</dbReference>
<reference evidence="2 3" key="2">
    <citation type="submission" date="2008-11" db="EMBL/GenBank/DDBJ databases">
        <authorList>
            <person name="Fulton L."/>
            <person name="Clifton S."/>
            <person name="Fulton B."/>
            <person name="Xu J."/>
            <person name="Minx P."/>
            <person name="Pepin K.H."/>
            <person name="Johnson M."/>
            <person name="Bhonagiri V."/>
            <person name="Nash W.E."/>
            <person name="Mardis E.R."/>
            <person name="Wilson R.K."/>
        </authorList>
    </citation>
    <scope>NUCLEOTIDE SEQUENCE [LARGE SCALE GENOMIC DNA]</scope>
    <source>
        <strain evidence="2 3">ATCC 43243</strain>
    </source>
</reference>
<dbReference type="PANTHER" id="PTHR23159:SF60">
    <property type="entry name" value="SPINDLE ASSEMBLY ABNORMAL PROTEIN 4"/>
    <property type="match status" value="1"/>
</dbReference>
<evidence type="ECO:0000313" key="2">
    <source>
        <dbReference type="EMBL" id="EEC58072.1"/>
    </source>
</evidence>
<dbReference type="HOGENOM" id="CLU_272818_0_0_9"/>
<dbReference type="AlphaFoldDB" id="B7AQV0"/>
<name>B7AQV0_9FIRM</name>
<evidence type="ECO:0008006" key="4">
    <source>
        <dbReference type="Google" id="ProtNLM"/>
    </source>
</evidence>
<keyword evidence="3" id="KW-1185">Reference proteome</keyword>
<organism evidence="2 3">
    <name type="scientific">[Bacteroides] pectinophilus ATCC 43243</name>
    <dbReference type="NCBI Taxonomy" id="483218"/>
    <lineage>
        <taxon>Bacteria</taxon>
        <taxon>Bacillati</taxon>
        <taxon>Bacillota</taxon>
        <taxon>Clostridia</taxon>
        <taxon>Eubacteriales</taxon>
    </lineage>
</organism>
<keyword evidence="1" id="KW-0175">Coiled coil</keyword>
<comment type="caution">
    <text evidence="2">The sequence shown here is derived from an EMBL/GenBank/DDBJ whole genome shotgun (WGS) entry which is preliminary data.</text>
</comment>
<proteinExistence type="predicted"/>
<dbReference type="eggNOG" id="ENOG5033RY7">
    <property type="taxonomic scope" value="Bacteria"/>
</dbReference>
<dbReference type="STRING" id="483218.BACPEC_01057"/>
<gene>
    <name evidence="2" type="ORF">BACPEC_01057</name>
</gene>
<feature type="coiled-coil region" evidence="1">
    <location>
        <begin position="817"/>
        <end position="865"/>
    </location>
</feature>
<sequence>MQLKSLAQINNALNDINNVSKSGNILDSIGEKYTSDVLKSAISESTLDDKSIKSILTARGYIGDLLQSTTSELSRITELNRIAEAEKAAASASDEFRASSDGLIGTLKGGGSVFKGLSDPLKGLALSLKSFAAANLPTIAISALTAVVAGGIAVYHNYTHALDIAKDKLKEVSNSFDEASSVLNSYNSELSSNISRINELETLSGSKSLSSDQELEIARLKERNNLLRESIELQNEKVKTEAKELSEQNRKTFSKEFDMDKLSDSENIARDYLSSHDVPDATAYLNEKGSDISSLIVGYAINRQKLQELSSKDDSPANRAAISMLEENTRYITDSLNTVFFDTISELSDYKENLIKLMKSDGTFDNTADQALWNSINAAEKYMYEITGKASTWNKHIFESIAGNSDFATDISALLSGEADTSADSIDRLNKKLEESGLILEDGKSARDMFLEYLKNAGSGTAAVSESLSSVSSLFKESTNKLSSATLADLNAEASTLSSIRSLLDGSGSLNSSFLSQILQQFPEATDAVLKFSQGLMSSEELFNSLADIYAGDSRQYINSVLSKSAADRDFFNSIKTNYPVLFDKLAAVYGNDVLNWKSLEDAKKTIDDALRAELGKEWADYFNIIVDSASGILSMSFDDSDLALYDPEEAERLNTLFDRKKECLKEITEPARELHNTAYQAIASSMDLSWNNVQDNNTVKDDSGYPSDAAGNVTDTWREEFDRQLALLEHHHNMGLISEDKYYAALNVLNEKYFANQEQYLDDYRSYAEKIYTGLKQFYTDSLNEQLNSMDKAAKAVTGCLDEQQSALELQKTAVEAEYNARIEALEDEQAALLEQKTAIEGQKKELEEQLNAINKANEARQRSIDLRKKEYELARAENQNSMRVMVNGQMIWRNDSSAVSDAAEALDEALDEQKRAAVQEQIDSLDDSINAIDDKSAAISSSISSLKEELDSITSGIDAQIQALTQYRDRWAALPQQFEDSQNQIYASMLLGQEWQSSVLNLDEELLTQFGDEYTRVQEQLQYVTDASSDEIALMGNVLQSSGQTGEDSLNSLMEIGSSALLSLADSTTASSSSICGSLDDIRSKADEARNALEQLAALDTVSVHPDSTGFSVQSVNLHDIPDAPAIVSDISDISCYSSAPVVNIESGAITLNEVDDAERVGEAILSIVPNYVTQRLNYR</sequence>
<reference evidence="2 3" key="1">
    <citation type="submission" date="2008-11" db="EMBL/GenBank/DDBJ databases">
        <title>Draft genome sequence of Bacteroides pectinophilus (ATCC 43243).</title>
        <authorList>
            <person name="Sudarsanam P."/>
            <person name="Ley R."/>
            <person name="Guruge J."/>
            <person name="Turnbaugh P.J."/>
            <person name="Mahowald M."/>
            <person name="Liep D."/>
            <person name="Gordon J."/>
        </authorList>
    </citation>
    <scope>NUCLEOTIDE SEQUENCE [LARGE SCALE GENOMIC DNA]</scope>
    <source>
        <strain evidence="2 3">ATCC 43243</strain>
    </source>
</reference>
<dbReference type="PANTHER" id="PTHR23159">
    <property type="entry name" value="CENTROSOMAL PROTEIN 2"/>
    <property type="match status" value="1"/>
</dbReference>
<feature type="coiled-coil region" evidence="1">
    <location>
        <begin position="210"/>
        <end position="251"/>
    </location>
</feature>
<accession>B7AQV0</accession>
<protein>
    <recommendedName>
        <fullName evidence="4">Phage tail tape measure protein domain-containing protein</fullName>
    </recommendedName>
</protein>
<evidence type="ECO:0000313" key="3">
    <source>
        <dbReference type="Proteomes" id="UP000003136"/>
    </source>
</evidence>
<evidence type="ECO:0000256" key="1">
    <source>
        <dbReference type="SAM" id="Coils"/>
    </source>
</evidence>